<dbReference type="SUPFAM" id="SSF55797">
    <property type="entry name" value="PR-1-like"/>
    <property type="match status" value="1"/>
</dbReference>
<feature type="domain" description="SCP" evidence="1">
    <location>
        <begin position="97"/>
        <end position="202"/>
    </location>
</feature>
<accession>X1UN76</accession>
<evidence type="ECO:0000313" key="2">
    <source>
        <dbReference type="EMBL" id="GAI93814.1"/>
    </source>
</evidence>
<sequence length="272" mass="29370">DDPIVGLRKQDIKVQQEHAPSLEFPKTATPTQLYSHGDPSTNAQLMLEMINRARADPSAEGIRLATTTDPDVLNAYNYFDVDTSQVITDFAGYPARPPLAFNSDLIAAAIRHSTDMALNDFQEHTGSDGSSMTDRIEAAGYTGWNTIGENIYAYSFSVFYGHAGFNVDWGVSELGHRQNIMNYGDTVYNEVGIAIISETDPSTDVGPLVITQDFGKRSDYSFLVGVVYCDSDGDGFYGMGEGLAGVTVMPTSGTYYAITSTSGGYAIPLSAE</sequence>
<dbReference type="InterPro" id="IPR014044">
    <property type="entry name" value="CAP_dom"/>
</dbReference>
<protein>
    <recommendedName>
        <fullName evidence="1">SCP domain-containing protein</fullName>
    </recommendedName>
</protein>
<name>X1UN76_9ZZZZ</name>
<feature type="non-terminal residue" evidence="2">
    <location>
        <position position="272"/>
    </location>
</feature>
<feature type="non-terminal residue" evidence="2">
    <location>
        <position position="1"/>
    </location>
</feature>
<reference evidence="2" key="1">
    <citation type="journal article" date="2014" name="Front. Microbiol.">
        <title>High frequency of phylogenetically diverse reductive dehalogenase-homologous genes in deep subseafloor sedimentary metagenomes.</title>
        <authorList>
            <person name="Kawai M."/>
            <person name="Futagami T."/>
            <person name="Toyoda A."/>
            <person name="Takaki Y."/>
            <person name="Nishi S."/>
            <person name="Hori S."/>
            <person name="Arai W."/>
            <person name="Tsubouchi T."/>
            <person name="Morono Y."/>
            <person name="Uchiyama I."/>
            <person name="Ito T."/>
            <person name="Fujiyama A."/>
            <person name="Inagaki F."/>
            <person name="Takami H."/>
        </authorList>
    </citation>
    <scope>NUCLEOTIDE SEQUENCE</scope>
    <source>
        <strain evidence="2">Expedition CK06-06</strain>
    </source>
</reference>
<dbReference type="Pfam" id="PF00188">
    <property type="entry name" value="CAP"/>
    <property type="match status" value="1"/>
</dbReference>
<dbReference type="EMBL" id="BARW01020625">
    <property type="protein sequence ID" value="GAI93814.1"/>
    <property type="molecule type" value="Genomic_DNA"/>
</dbReference>
<dbReference type="PANTHER" id="PTHR31157">
    <property type="entry name" value="SCP DOMAIN-CONTAINING PROTEIN"/>
    <property type="match status" value="1"/>
</dbReference>
<organism evidence="2">
    <name type="scientific">marine sediment metagenome</name>
    <dbReference type="NCBI Taxonomy" id="412755"/>
    <lineage>
        <taxon>unclassified sequences</taxon>
        <taxon>metagenomes</taxon>
        <taxon>ecological metagenomes</taxon>
    </lineage>
</organism>
<gene>
    <name evidence="2" type="ORF">S12H4_34811</name>
</gene>
<dbReference type="CDD" id="cd05379">
    <property type="entry name" value="CAP_bacterial"/>
    <property type="match status" value="1"/>
</dbReference>
<dbReference type="PANTHER" id="PTHR31157:SF1">
    <property type="entry name" value="SCP DOMAIN-CONTAINING PROTEIN"/>
    <property type="match status" value="1"/>
</dbReference>
<dbReference type="InterPro" id="IPR035940">
    <property type="entry name" value="CAP_sf"/>
</dbReference>
<dbReference type="Gene3D" id="3.40.33.10">
    <property type="entry name" value="CAP"/>
    <property type="match status" value="1"/>
</dbReference>
<dbReference type="AlphaFoldDB" id="X1UN76"/>
<evidence type="ECO:0000259" key="1">
    <source>
        <dbReference type="Pfam" id="PF00188"/>
    </source>
</evidence>
<proteinExistence type="predicted"/>
<comment type="caution">
    <text evidence="2">The sequence shown here is derived from an EMBL/GenBank/DDBJ whole genome shotgun (WGS) entry which is preliminary data.</text>
</comment>